<evidence type="ECO:0000256" key="6">
    <source>
        <dbReference type="ARBA" id="ARBA00022692"/>
    </source>
</evidence>
<dbReference type="EMBL" id="JXJN01012806">
    <property type="status" value="NOT_ANNOTATED_CDS"/>
    <property type="molecule type" value="Genomic_DNA"/>
</dbReference>
<evidence type="ECO:0000256" key="1">
    <source>
        <dbReference type="ARBA" id="ARBA00000215"/>
    </source>
</evidence>
<comment type="similarity">
    <text evidence="3 9">Belongs to the riboflavin transporter family.</text>
</comment>
<evidence type="ECO:0000256" key="2">
    <source>
        <dbReference type="ARBA" id="ARBA00004651"/>
    </source>
</evidence>
<dbReference type="GO" id="GO:0032217">
    <property type="term" value="F:riboflavin transmembrane transporter activity"/>
    <property type="evidence" value="ECO:0007669"/>
    <property type="project" value="UniProtKB-UniRule"/>
</dbReference>
<accession>A0A1B0BE79</accession>
<keyword evidence="4 9" id="KW-0813">Transport</keyword>
<dbReference type="InterPro" id="IPR009357">
    <property type="entry name" value="Riboflavin_transptr"/>
</dbReference>
<keyword evidence="11" id="KW-1185">Reference proteome</keyword>
<comment type="function">
    <text evidence="9">Plasma membrane transporter mediating the uptake by cells of the water soluble vitamin B2/riboflavin that plays a key role in biochemical oxidation-reduction reactions of the carbohydrate, lipid, and amino acid metabolism.</text>
</comment>
<feature type="transmembrane region" description="Helical" evidence="9">
    <location>
        <begin position="64"/>
        <end position="81"/>
    </location>
</feature>
<keyword evidence="6 9" id="KW-0812">Transmembrane</keyword>
<keyword evidence="8 9" id="KW-0472">Membrane</keyword>
<protein>
    <recommendedName>
        <fullName evidence="9">Riboflavin transporter</fullName>
    </recommendedName>
</protein>
<comment type="catalytic activity">
    <reaction evidence="1 9">
        <text>riboflavin(in) = riboflavin(out)</text>
        <dbReference type="Rhea" id="RHEA:35015"/>
        <dbReference type="ChEBI" id="CHEBI:57986"/>
    </reaction>
</comment>
<organism evidence="10 11">
    <name type="scientific">Glossina palpalis gambiensis</name>
    <dbReference type="NCBI Taxonomy" id="67801"/>
    <lineage>
        <taxon>Eukaryota</taxon>
        <taxon>Metazoa</taxon>
        <taxon>Ecdysozoa</taxon>
        <taxon>Arthropoda</taxon>
        <taxon>Hexapoda</taxon>
        <taxon>Insecta</taxon>
        <taxon>Pterygota</taxon>
        <taxon>Neoptera</taxon>
        <taxon>Endopterygota</taxon>
        <taxon>Diptera</taxon>
        <taxon>Brachycera</taxon>
        <taxon>Muscomorpha</taxon>
        <taxon>Hippoboscoidea</taxon>
        <taxon>Glossinidae</taxon>
        <taxon>Glossina</taxon>
    </lineage>
</organism>
<evidence type="ECO:0000256" key="4">
    <source>
        <dbReference type="ARBA" id="ARBA00022448"/>
    </source>
</evidence>
<dbReference type="EnsemblMetazoa" id="GPPI027174-RA">
    <property type="protein sequence ID" value="GPPI027174-PA"/>
    <property type="gene ID" value="GPPI027174"/>
</dbReference>
<dbReference type="Pfam" id="PF06237">
    <property type="entry name" value="SLC52_ribofla_tr"/>
    <property type="match status" value="1"/>
</dbReference>
<dbReference type="AlphaFoldDB" id="A0A1B0BE79"/>
<evidence type="ECO:0000256" key="5">
    <source>
        <dbReference type="ARBA" id="ARBA00022475"/>
    </source>
</evidence>
<evidence type="ECO:0000256" key="3">
    <source>
        <dbReference type="ARBA" id="ARBA00006366"/>
    </source>
</evidence>
<keyword evidence="7 9" id="KW-1133">Transmembrane helix</keyword>
<dbReference type="Proteomes" id="UP000092460">
    <property type="component" value="Unassembled WGS sequence"/>
</dbReference>
<name>A0A1B0BE79_9MUSC</name>
<feature type="transmembrane region" description="Helical" evidence="9">
    <location>
        <begin position="93"/>
        <end position="111"/>
    </location>
</feature>
<keyword evidence="5 9" id="KW-1003">Cell membrane</keyword>
<comment type="caution">
    <text evidence="9">Lacks conserved residue(s) required for the propagation of feature annotation.</text>
</comment>
<evidence type="ECO:0000256" key="9">
    <source>
        <dbReference type="RuleBase" id="RU368035"/>
    </source>
</evidence>
<evidence type="ECO:0000256" key="7">
    <source>
        <dbReference type="ARBA" id="ARBA00022989"/>
    </source>
</evidence>
<dbReference type="VEuPathDB" id="VectorBase:GPPI027174"/>
<comment type="subcellular location">
    <subcellularLocation>
        <location evidence="2 9">Cell membrane</location>
        <topology evidence="2 9">Multi-pass membrane protein</topology>
    </subcellularLocation>
</comment>
<evidence type="ECO:0000313" key="10">
    <source>
        <dbReference type="EnsemblMetazoa" id="GPPI027174-PA"/>
    </source>
</evidence>
<reference evidence="10" key="2">
    <citation type="submission" date="2020-05" db="UniProtKB">
        <authorList>
            <consortium name="EnsemblMetazoa"/>
        </authorList>
    </citation>
    <scope>IDENTIFICATION</scope>
    <source>
        <strain evidence="10">IAEA</strain>
    </source>
</reference>
<dbReference type="GO" id="GO:0005886">
    <property type="term" value="C:plasma membrane"/>
    <property type="evidence" value="ECO:0007669"/>
    <property type="project" value="UniProtKB-SubCell"/>
</dbReference>
<evidence type="ECO:0000256" key="8">
    <source>
        <dbReference type="ARBA" id="ARBA00023136"/>
    </source>
</evidence>
<dbReference type="STRING" id="67801.A0A1B0BE79"/>
<proteinExistence type="inferred from homology"/>
<evidence type="ECO:0000313" key="11">
    <source>
        <dbReference type="Proteomes" id="UP000092460"/>
    </source>
</evidence>
<reference evidence="11" key="1">
    <citation type="submission" date="2015-01" db="EMBL/GenBank/DDBJ databases">
        <authorList>
            <person name="Aksoy S."/>
            <person name="Warren W."/>
            <person name="Wilson R.K."/>
        </authorList>
    </citation>
    <scope>NUCLEOTIDE SEQUENCE [LARGE SCALE GENOMIC DNA]</scope>
    <source>
        <strain evidence="11">IAEA</strain>
    </source>
</reference>
<sequence>MLDFDAIRQILIRNADHLQDHCLYNNMVRYGKNYTIKLWLKDISCGLSIFEVILNRIKSYLKNIIIWTLLIGLMRYIKLSIRAVMHSQGGKSLVWISCVVQVGSSVFYSYLFS</sequence>